<name>C6CJ47_DICC1</name>
<keyword evidence="7" id="KW-0813">Transport</keyword>
<keyword evidence="3 7" id="KW-0812">Transmembrane</keyword>
<keyword evidence="7" id="KW-0915">Sodium</keyword>
<gene>
    <name evidence="7" type="primary">nhaA</name>
    <name evidence="8" type="ordered locus">Dd1591_0544</name>
</gene>
<dbReference type="HOGENOM" id="CLU_015803_1_0_6"/>
<keyword evidence="6 7" id="KW-0739">Sodium transport</keyword>
<feature type="transmembrane region" description="Helical" evidence="7">
    <location>
        <begin position="375"/>
        <end position="392"/>
    </location>
</feature>
<evidence type="ECO:0000256" key="2">
    <source>
        <dbReference type="ARBA" id="ARBA00022475"/>
    </source>
</evidence>
<proteinExistence type="inferred from homology"/>
<dbReference type="NCBIfam" id="NF007111">
    <property type="entry name" value="PRK09560.1"/>
    <property type="match status" value="1"/>
</dbReference>
<comment type="catalytic activity">
    <reaction evidence="7">
        <text>Na(+)(in) + 2 H(+)(out) = Na(+)(out) + 2 H(+)(in)</text>
        <dbReference type="Rhea" id="RHEA:29251"/>
        <dbReference type="ChEBI" id="CHEBI:15378"/>
        <dbReference type="ChEBI" id="CHEBI:29101"/>
    </reaction>
</comment>
<keyword evidence="2 7" id="KW-1003">Cell membrane</keyword>
<feature type="transmembrane region" description="Helical" evidence="7">
    <location>
        <begin position="300"/>
        <end position="328"/>
    </location>
</feature>
<dbReference type="InterPro" id="IPR023171">
    <property type="entry name" value="Na/H_antiporter_dom_sf"/>
</dbReference>
<dbReference type="GO" id="GO:0006885">
    <property type="term" value="P:regulation of pH"/>
    <property type="evidence" value="ECO:0007669"/>
    <property type="project" value="UniProtKB-UniRule"/>
</dbReference>
<dbReference type="GO" id="GO:0005886">
    <property type="term" value="C:plasma membrane"/>
    <property type="evidence" value="ECO:0007669"/>
    <property type="project" value="UniProtKB-SubCell"/>
</dbReference>
<feature type="transmembrane region" description="Helical" evidence="7">
    <location>
        <begin position="47"/>
        <end position="64"/>
    </location>
</feature>
<dbReference type="GO" id="GO:0015385">
    <property type="term" value="F:sodium:proton antiporter activity"/>
    <property type="evidence" value="ECO:0007669"/>
    <property type="project" value="UniProtKB-UniRule"/>
</dbReference>
<feature type="transmembrane region" description="Helical" evidence="7">
    <location>
        <begin position="220"/>
        <end position="248"/>
    </location>
</feature>
<feature type="transmembrane region" description="Helical" evidence="7">
    <location>
        <begin position="109"/>
        <end position="129"/>
    </location>
</feature>
<keyword evidence="5 7" id="KW-0472">Membrane</keyword>
<feature type="transmembrane region" description="Helical" evidence="7">
    <location>
        <begin position="167"/>
        <end position="186"/>
    </location>
</feature>
<comment type="subcellular location">
    <subcellularLocation>
        <location evidence="1 7">Cell inner membrane</location>
        <topology evidence="1 7">Multi-pass membrane protein</topology>
    </subcellularLocation>
</comment>
<dbReference type="eggNOG" id="COG3004">
    <property type="taxonomic scope" value="Bacteria"/>
</dbReference>
<keyword evidence="4 7" id="KW-1133">Transmembrane helix</keyword>
<dbReference type="AlphaFoldDB" id="C6CJ47"/>
<accession>C6CJ47</accession>
<evidence type="ECO:0000256" key="1">
    <source>
        <dbReference type="ARBA" id="ARBA00004429"/>
    </source>
</evidence>
<dbReference type="NCBIfam" id="NF007112">
    <property type="entry name" value="PRK09561.1"/>
    <property type="match status" value="1"/>
</dbReference>
<protein>
    <recommendedName>
        <fullName evidence="7">Na(+)/H(+) antiporter NhaA</fullName>
    </recommendedName>
    <alternativeName>
        <fullName evidence="7">Sodium/proton antiporter NhaA</fullName>
    </alternativeName>
</protein>
<reference evidence="8 9" key="1">
    <citation type="submission" date="2009-06" db="EMBL/GenBank/DDBJ databases">
        <title>Complete sequence of Dickeya zeae Ech1591.</title>
        <authorList>
            <consortium name="US DOE Joint Genome Institute"/>
            <person name="Lucas S."/>
            <person name="Copeland A."/>
            <person name="Lapidus A."/>
            <person name="Glavina del Rio T."/>
            <person name="Tice H."/>
            <person name="Bruce D."/>
            <person name="Goodwin L."/>
            <person name="Pitluck S."/>
            <person name="Chertkov O."/>
            <person name="Brettin T."/>
            <person name="Detter J.C."/>
            <person name="Han C."/>
            <person name="Larimer F."/>
            <person name="Land M."/>
            <person name="Hauser L."/>
            <person name="Kyrpides N."/>
            <person name="Ovchinnikova G."/>
            <person name="Balakrishnan V."/>
            <person name="Glasner J."/>
            <person name="Perna N.T."/>
        </authorList>
    </citation>
    <scope>NUCLEOTIDE SEQUENCE [LARGE SCALE GENOMIC DNA]</scope>
    <source>
        <strain evidence="8 9">Ech1591</strain>
    </source>
</reference>
<evidence type="ECO:0000256" key="4">
    <source>
        <dbReference type="ARBA" id="ARBA00022989"/>
    </source>
</evidence>
<dbReference type="Pfam" id="PF06965">
    <property type="entry name" value="Na_H_antiport_1"/>
    <property type="match status" value="1"/>
</dbReference>
<dbReference type="PANTHER" id="PTHR30341:SF0">
    <property type="entry name" value="NA(+)_H(+) ANTIPORTER NHAA"/>
    <property type="match status" value="1"/>
</dbReference>
<feature type="transmembrane region" description="Helical" evidence="7">
    <location>
        <begin position="268"/>
        <end position="288"/>
    </location>
</feature>
<keyword evidence="7" id="KW-0050">Antiport</keyword>
<feature type="transmembrane region" description="Helical" evidence="7">
    <location>
        <begin position="192"/>
        <end position="208"/>
    </location>
</feature>
<feature type="transmembrane region" description="Helical" evidence="7">
    <location>
        <begin position="135"/>
        <end position="155"/>
    </location>
</feature>
<keyword evidence="7" id="KW-0406">Ion transport</keyword>
<dbReference type="InterPro" id="IPR004670">
    <property type="entry name" value="NhaA"/>
</dbReference>
<evidence type="ECO:0000256" key="5">
    <source>
        <dbReference type="ARBA" id="ARBA00023136"/>
    </source>
</evidence>
<evidence type="ECO:0000256" key="3">
    <source>
        <dbReference type="ARBA" id="ARBA00022692"/>
    </source>
</evidence>
<comment type="similarity">
    <text evidence="7">Belongs to the NhaA Na(+)/H(+) (TC 2.A.33) antiporter family.</text>
</comment>
<dbReference type="HAMAP" id="MF_01844">
    <property type="entry name" value="NhaA"/>
    <property type="match status" value="1"/>
</dbReference>
<dbReference type="PANTHER" id="PTHR30341">
    <property type="entry name" value="SODIUM ION/PROTON ANTIPORTER NHAA-RELATED"/>
    <property type="match status" value="1"/>
</dbReference>
<evidence type="ECO:0000313" key="8">
    <source>
        <dbReference type="EMBL" id="ACT05426.1"/>
    </source>
</evidence>
<feature type="transmembrane region" description="Helical" evidence="7">
    <location>
        <begin position="340"/>
        <end position="363"/>
    </location>
</feature>
<dbReference type="EMBL" id="CP001655">
    <property type="protein sequence ID" value="ACT05426.1"/>
    <property type="molecule type" value="Genomic_DNA"/>
</dbReference>
<evidence type="ECO:0000256" key="6">
    <source>
        <dbReference type="ARBA" id="ARBA00023201"/>
    </source>
</evidence>
<keyword evidence="7" id="KW-0997">Cell inner membrane</keyword>
<organism evidence="8 9">
    <name type="scientific">Dickeya chrysanthemi (strain Ech1591)</name>
    <name type="common">Dickeya zeae (strain Ech1591)</name>
    <dbReference type="NCBI Taxonomy" id="561229"/>
    <lineage>
        <taxon>Bacteria</taxon>
        <taxon>Pseudomonadati</taxon>
        <taxon>Pseudomonadota</taxon>
        <taxon>Gammaproteobacteria</taxon>
        <taxon>Enterobacterales</taxon>
        <taxon>Pectobacteriaceae</taxon>
        <taxon>Dickeya</taxon>
    </lineage>
</organism>
<dbReference type="NCBIfam" id="TIGR00773">
    <property type="entry name" value="NhaA"/>
    <property type="match status" value="1"/>
</dbReference>
<sequence length="401" mass="42625">MPADAVREKNVIKLFRYLTGQEAAAGMILIIATLLALLVANIPATLSWYQSFLAMPVIMGIGALEINKPLLLWVNDGLMALFFLQVGLEVKRELVIGALASRRQAILPVVAAFGGMLVPALFFLLFNATEAETRSGWAIPTATDIAFAVGILVLLGKRVPTGLKVFLLALAIIDDLGAIVIIALFYTQQLHWMALSGALAAIVVLAYMNHQQVMKTSAYLLVGIVLWVCILKSGVHATLAGVIVGFFIPLRVPSGHPSPAGTLEHGLASWVAFLVIPLFAFANAGITLQGVAAEHLLSPLTLGIASGLLLGKPIGVSLFSWLVIRLGLGRLPAGVDFRQVMAVSVLCGIGFTMSIFITLLAFGEVAEQDILYAKLAILLTSLTTAVLGYLTLRSVLPAAQR</sequence>
<comment type="function">
    <text evidence="7">Na(+)/H(+) antiporter that extrudes sodium in exchange for external protons.</text>
</comment>
<dbReference type="Gene3D" id="1.20.1530.10">
    <property type="entry name" value="Na+/H+ antiporter like domain"/>
    <property type="match status" value="1"/>
</dbReference>
<evidence type="ECO:0000256" key="7">
    <source>
        <dbReference type="HAMAP-Rule" id="MF_01844"/>
    </source>
</evidence>
<dbReference type="KEGG" id="dze:Dd1591_0544"/>
<dbReference type="STRING" id="561229.Dd1591_0544"/>
<feature type="transmembrane region" description="Helical" evidence="7">
    <location>
        <begin position="23"/>
        <end position="40"/>
    </location>
</feature>
<evidence type="ECO:0000313" key="9">
    <source>
        <dbReference type="Proteomes" id="UP000002735"/>
    </source>
</evidence>
<dbReference type="Proteomes" id="UP000002735">
    <property type="component" value="Chromosome"/>
</dbReference>